<dbReference type="HOGENOM" id="CLU_3074182_0_0_1"/>
<dbReference type="GeneID" id="63688355"/>
<dbReference type="Proteomes" id="UP000030653">
    <property type="component" value="Unassembled WGS sequence"/>
</dbReference>
<proteinExistence type="predicted"/>
<organism evidence="2 3">
    <name type="scientific">Dacryopinax primogenitus (strain DJM 731)</name>
    <name type="common">Brown rot fungus</name>
    <dbReference type="NCBI Taxonomy" id="1858805"/>
    <lineage>
        <taxon>Eukaryota</taxon>
        <taxon>Fungi</taxon>
        <taxon>Dikarya</taxon>
        <taxon>Basidiomycota</taxon>
        <taxon>Agaricomycotina</taxon>
        <taxon>Dacrymycetes</taxon>
        <taxon>Dacrymycetales</taxon>
        <taxon>Dacrymycetaceae</taxon>
        <taxon>Dacryopinax</taxon>
    </lineage>
</organism>
<evidence type="ECO:0000313" key="3">
    <source>
        <dbReference type="Proteomes" id="UP000030653"/>
    </source>
</evidence>
<evidence type="ECO:0000256" key="1">
    <source>
        <dbReference type="SAM" id="MobiDB-lite"/>
    </source>
</evidence>
<reference evidence="2 3" key="1">
    <citation type="journal article" date="2012" name="Science">
        <title>The Paleozoic origin of enzymatic lignin decomposition reconstructed from 31 fungal genomes.</title>
        <authorList>
            <person name="Floudas D."/>
            <person name="Binder M."/>
            <person name="Riley R."/>
            <person name="Barry K."/>
            <person name="Blanchette R.A."/>
            <person name="Henrissat B."/>
            <person name="Martinez A.T."/>
            <person name="Otillar R."/>
            <person name="Spatafora J.W."/>
            <person name="Yadav J.S."/>
            <person name="Aerts A."/>
            <person name="Benoit I."/>
            <person name="Boyd A."/>
            <person name="Carlson A."/>
            <person name="Copeland A."/>
            <person name="Coutinho P.M."/>
            <person name="de Vries R.P."/>
            <person name="Ferreira P."/>
            <person name="Findley K."/>
            <person name="Foster B."/>
            <person name="Gaskell J."/>
            <person name="Glotzer D."/>
            <person name="Gorecki P."/>
            <person name="Heitman J."/>
            <person name="Hesse C."/>
            <person name="Hori C."/>
            <person name="Igarashi K."/>
            <person name="Jurgens J.A."/>
            <person name="Kallen N."/>
            <person name="Kersten P."/>
            <person name="Kohler A."/>
            <person name="Kuees U."/>
            <person name="Kumar T.K.A."/>
            <person name="Kuo A."/>
            <person name="LaButti K."/>
            <person name="Larrondo L.F."/>
            <person name="Lindquist E."/>
            <person name="Ling A."/>
            <person name="Lombard V."/>
            <person name="Lucas S."/>
            <person name="Lundell T."/>
            <person name="Martin R."/>
            <person name="McLaughlin D.J."/>
            <person name="Morgenstern I."/>
            <person name="Morin E."/>
            <person name="Murat C."/>
            <person name="Nagy L.G."/>
            <person name="Nolan M."/>
            <person name="Ohm R.A."/>
            <person name="Patyshakuliyeva A."/>
            <person name="Rokas A."/>
            <person name="Ruiz-Duenas F.J."/>
            <person name="Sabat G."/>
            <person name="Salamov A."/>
            <person name="Samejima M."/>
            <person name="Schmutz J."/>
            <person name="Slot J.C."/>
            <person name="St John F."/>
            <person name="Stenlid J."/>
            <person name="Sun H."/>
            <person name="Sun S."/>
            <person name="Syed K."/>
            <person name="Tsang A."/>
            <person name="Wiebenga A."/>
            <person name="Young D."/>
            <person name="Pisabarro A."/>
            <person name="Eastwood D.C."/>
            <person name="Martin F."/>
            <person name="Cullen D."/>
            <person name="Grigoriev I.V."/>
            <person name="Hibbett D.S."/>
        </authorList>
    </citation>
    <scope>NUCLEOTIDE SEQUENCE [LARGE SCALE GENOMIC DNA]</scope>
    <source>
        <strain evidence="2 3">DJM-731 SS1</strain>
    </source>
</reference>
<name>M5G8G6_DACPD</name>
<dbReference type="EMBL" id="JH795868">
    <property type="protein sequence ID" value="EJU00058.1"/>
    <property type="molecule type" value="Genomic_DNA"/>
</dbReference>
<accession>M5G8G6</accession>
<gene>
    <name evidence="2" type="ORF">DACRYDRAFT_23579</name>
</gene>
<dbReference type="RefSeq" id="XP_040626955.1">
    <property type="nucleotide sequence ID" value="XM_040773293.1"/>
</dbReference>
<feature type="compositionally biased region" description="Basic and acidic residues" evidence="1">
    <location>
        <begin position="40"/>
        <end position="53"/>
    </location>
</feature>
<evidence type="ECO:0000313" key="2">
    <source>
        <dbReference type="EMBL" id="EJU00058.1"/>
    </source>
</evidence>
<feature type="region of interest" description="Disordered" evidence="1">
    <location>
        <begin position="26"/>
        <end position="53"/>
    </location>
</feature>
<dbReference type="AlphaFoldDB" id="M5G8G6"/>
<protein>
    <submittedName>
        <fullName evidence="2">Uncharacterized protein</fullName>
    </submittedName>
</protein>
<keyword evidence="3" id="KW-1185">Reference proteome</keyword>
<feature type="non-terminal residue" evidence="2">
    <location>
        <position position="53"/>
    </location>
</feature>
<sequence>MSLVIGTGQTLLASADMKNQEVLEDPKLWVDENPGAEYDGSERRRLEAKEKRH</sequence>